<reference evidence="8 9" key="1">
    <citation type="submission" date="2024-11" db="EMBL/GenBank/DDBJ databases">
        <title>Chromosome-level genome assembly of Eucalyptus globulus Labill. provides insights into its genome evolution.</title>
        <authorList>
            <person name="Li X."/>
        </authorList>
    </citation>
    <scope>NUCLEOTIDE SEQUENCE [LARGE SCALE GENOMIC DNA]</scope>
    <source>
        <strain evidence="8">CL2024</strain>
        <tissue evidence="8">Fresh tender leaves</tissue>
    </source>
</reference>
<accession>A0ABD3L3J0</accession>
<evidence type="ECO:0000256" key="5">
    <source>
        <dbReference type="SAM" id="MobiDB-lite"/>
    </source>
</evidence>
<dbReference type="Proteomes" id="UP001634007">
    <property type="component" value="Unassembled WGS sequence"/>
</dbReference>
<evidence type="ECO:0000313" key="9">
    <source>
        <dbReference type="Proteomes" id="UP001634007"/>
    </source>
</evidence>
<dbReference type="SUPFAM" id="SSF52200">
    <property type="entry name" value="Toll/Interleukin receptor TIR domain"/>
    <property type="match status" value="1"/>
</dbReference>
<dbReference type="AlphaFoldDB" id="A0ABD3L3J0"/>
<evidence type="ECO:0000259" key="7">
    <source>
        <dbReference type="PROSITE" id="PS50104"/>
    </source>
</evidence>
<comment type="catalytic activity">
    <reaction evidence="4">
        <text>NAD(+) + H2O = ADP-D-ribose + nicotinamide + H(+)</text>
        <dbReference type="Rhea" id="RHEA:16301"/>
        <dbReference type="ChEBI" id="CHEBI:15377"/>
        <dbReference type="ChEBI" id="CHEBI:15378"/>
        <dbReference type="ChEBI" id="CHEBI:17154"/>
        <dbReference type="ChEBI" id="CHEBI:57540"/>
        <dbReference type="ChEBI" id="CHEBI:57967"/>
        <dbReference type="EC" id="3.2.2.6"/>
    </reaction>
    <physiologicalReaction direction="left-to-right" evidence="4">
        <dbReference type="Rhea" id="RHEA:16302"/>
    </physiologicalReaction>
</comment>
<dbReference type="PANTHER" id="PTHR32009">
    <property type="entry name" value="TMV RESISTANCE PROTEIN N-LIKE"/>
    <property type="match status" value="1"/>
</dbReference>
<keyword evidence="9" id="KW-1185">Reference proteome</keyword>
<gene>
    <name evidence="8" type="ORF">ACJRO7_013638</name>
</gene>
<comment type="caution">
    <text evidence="8">The sequence shown here is derived from an EMBL/GenBank/DDBJ whole genome shotgun (WGS) entry which is preliminary data.</text>
</comment>
<dbReference type="GO" id="GO:0061809">
    <property type="term" value="F:NAD+ nucleosidase activity, cyclic ADP-ribose generating"/>
    <property type="evidence" value="ECO:0007669"/>
    <property type="project" value="UniProtKB-EC"/>
</dbReference>
<evidence type="ECO:0000256" key="6">
    <source>
        <dbReference type="SAM" id="SignalP"/>
    </source>
</evidence>
<keyword evidence="3" id="KW-0520">NAD</keyword>
<dbReference type="InterPro" id="IPR000157">
    <property type="entry name" value="TIR_dom"/>
</dbReference>
<feature type="chain" id="PRO_5044841754" description="ADP-ribosyl cyclase/cyclic ADP-ribose hydrolase" evidence="6">
    <location>
        <begin position="23"/>
        <end position="185"/>
    </location>
</feature>
<sequence>MRNPLAVAIASILLAMLAPGFLKKKEKETIGSTKPDEPISVESAPSASGNNGEVFLSFRGIDTRTGFTDHLHSSLVDAGVSVFRDDDELRISEKIGPDLLRAIRSSKISIPILSPHYASSKWCLRKLAGWLTAREVKGTSSCPYSTKPSPGMSDPRRGVSGRPFIKLRSIMRQRWSNDGNELSKK</sequence>
<evidence type="ECO:0000256" key="3">
    <source>
        <dbReference type="ARBA" id="ARBA00023027"/>
    </source>
</evidence>
<keyword evidence="6" id="KW-0732">Signal</keyword>
<organism evidence="8 9">
    <name type="scientific">Eucalyptus globulus</name>
    <name type="common">Tasmanian blue gum</name>
    <dbReference type="NCBI Taxonomy" id="34317"/>
    <lineage>
        <taxon>Eukaryota</taxon>
        <taxon>Viridiplantae</taxon>
        <taxon>Streptophyta</taxon>
        <taxon>Embryophyta</taxon>
        <taxon>Tracheophyta</taxon>
        <taxon>Spermatophyta</taxon>
        <taxon>Magnoliopsida</taxon>
        <taxon>eudicotyledons</taxon>
        <taxon>Gunneridae</taxon>
        <taxon>Pentapetalae</taxon>
        <taxon>rosids</taxon>
        <taxon>malvids</taxon>
        <taxon>Myrtales</taxon>
        <taxon>Myrtaceae</taxon>
        <taxon>Myrtoideae</taxon>
        <taxon>Eucalypteae</taxon>
        <taxon>Eucalyptus</taxon>
    </lineage>
</organism>
<evidence type="ECO:0000313" key="8">
    <source>
        <dbReference type="EMBL" id="KAL3744397.1"/>
    </source>
</evidence>
<dbReference type="Gene3D" id="3.40.50.10140">
    <property type="entry name" value="Toll/interleukin-1 receptor homology (TIR) domain"/>
    <property type="match status" value="1"/>
</dbReference>
<feature type="domain" description="TIR" evidence="7">
    <location>
        <begin position="50"/>
        <end position="185"/>
    </location>
</feature>
<protein>
    <recommendedName>
        <fullName evidence="1">ADP-ribosyl cyclase/cyclic ADP-ribose hydrolase</fullName>
        <ecNumber evidence="1">3.2.2.6</ecNumber>
    </recommendedName>
</protein>
<proteinExistence type="predicted"/>
<keyword evidence="2" id="KW-0378">Hydrolase</keyword>
<dbReference type="EC" id="3.2.2.6" evidence="1"/>
<dbReference type="PROSITE" id="PS50104">
    <property type="entry name" value="TIR"/>
    <property type="match status" value="1"/>
</dbReference>
<evidence type="ECO:0000256" key="1">
    <source>
        <dbReference type="ARBA" id="ARBA00011982"/>
    </source>
</evidence>
<dbReference type="InterPro" id="IPR035897">
    <property type="entry name" value="Toll_tir_struct_dom_sf"/>
</dbReference>
<dbReference type="EMBL" id="JBJKBG010000003">
    <property type="protein sequence ID" value="KAL3744397.1"/>
    <property type="molecule type" value="Genomic_DNA"/>
</dbReference>
<dbReference type="SMART" id="SM00255">
    <property type="entry name" value="TIR"/>
    <property type="match status" value="1"/>
</dbReference>
<feature type="compositionally biased region" description="Basic and acidic residues" evidence="5">
    <location>
        <begin position="28"/>
        <end position="37"/>
    </location>
</feature>
<dbReference type="Pfam" id="PF01582">
    <property type="entry name" value="TIR"/>
    <property type="match status" value="1"/>
</dbReference>
<feature type="signal peptide" evidence="6">
    <location>
        <begin position="1"/>
        <end position="22"/>
    </location>
</feature>
<dbReference type="PANTHER" id="PTHR32009:SF39">
    <property type="entry name" value="TIR DOMAIN-CONTAINING PROTEIN"/>
    <property type="match status" value="1"/>
</dbReference>
<evidence type="ECO:0000256" key="4">
    <source>
        <dbReference type="ARBA" id="ARBA00047304"/>
    </source>
</evidence>
<evidence type="ECO:0000256" key="2">
    <source>
        <dbReference type="ARBA" id="ARBA00022801"/>
    </source>
</evidence>
<feature type="region of interest" description="Disordered" evidence="5">
    <location>
        <begin position="28"/>
        <end position="48"/>
    </location>
</feature>
<name>A0ABD3L3J0_EUCGL</name>